<dbReference type="InterPro" id="IPR017580">
    <property type="entry name" value="OHCU_decarboxylase-1"/>
</dbReference>
<dbReference type="AlphaFoldDB" id="A0A0P7YZA1"/>
<evidence type="ECO:0000313" key="9">
    <source>
        <dbReference type="Proteomes" id="UP000050465"/>
    </source>
</evidence>
<dbReference type="GO" id="GO:0000255">
    <property type="term" value="P:allantoin metabolic process"/>
    <property type="evidence" value="ECO:0007669"/>
    <property type="project" value="InterPro"/>
</dbReference>
<comment type="caution">
    <text evidence="8">The sequence shown here is derived from an EMBL/GenBank/DDBJ whole genome shotgun (WGS) entry which is preliminary data.</text>
</comment>
<feature type="domain" description="Oxo-4-hydroxy-4-carboxy-5-ureidoimidazoline decarboxylase" evidence="7">
    <location>
        <begin position="9"/>
        <end position="161"/>
    </location>
</feature>
<dbReference type="SUPFAM" id="SSF158694">
    <property type="entry name" value="UraD-Like"/>
    <property type="match status" value="1"/>
</dbReference>
<keyword evidence="5" id="KW-0210">Decarboxylase</keyword>
<evidence type="ECO:0000256" key="3">
    <source>
        <dbReference type="ARBA" id="ARBA00012257"/>
    </source>
</evidence>
<dbReference type="STRING" id="1666911.HLUCCA11_05715"/>
<keyword evidence="6" id="KW-0456">Lyase</keyword>
<dbReference type="PATRIC" id="fig|1666911.3.peg.3351"/>
<gene>
    <name evidence="8" type="primary">uraD</name>
    <name evidence="8" type="ORF">HLUCCA11_05715</name>
</gene>
<dbReference type="EMBL" id="LJZR01000005">
    <property type="protein sequence ID" value="KPQ36665.1"/>
    <property type="molecule type" value="Genomic_DNA"/>
</dbReference>
<dbReference type="GO" id="GO:0051997">
    <property type="term" value="F:2-oxo-4-hydroxy-4-carboxy-5-ureidoimidazoline decarboxylase activity"/>
    <property type="evidence" value="ECO:0007669"/>
    <property type="project" value="UniProtKB-EC"/>
</dbReference>
<evidence type="ECO:0000256" key="1">
    <source>
        <dbReference type="ARBA" id="ARBA00001163"/>
    </source>
</evidence>
<evidence type="ECO:0000256" key="6">
    <source>
        <dbReference type="ARBA" id="ARBA00023239"/>
    </source>
</evidence>
<accession>A0A0P7YZA1</accession>
<comment type="pathway">
    <text evidence="2">Purine metabolism; urate degradation; (S)-allantoin from urate: step 3/3.</text>
</comment>
<dbReference type="GO" id="GO:0006144">
    <property type="term" value="P:purine nucleobase metabolic process"/>
    <property type="evidence" value="ECO:0007669"/>
    <property type="project" value="UniProtKB-KW"/>
</dbReference>
<evidence type="ECO:0000256" key="5">
    <source>
        <dbReference type="ARBA" id="ARBA00022793"/>
    </source>
</evidence>
<organism evidence="8 9">
    <name type="scientific">Phormidesmis priestleyi Ana</name>
    <dbReference type="NCBI Taxonomy" id="1666911"/>
    <lineage>
        <taxon>Bacteria</taxon>
        <taxon>Bacillati</taxon>
        <taxon>Cyanobacteriota</taxon>
        <taxon>Cyanophyceae</taxon>
        <taxon>Leptolyngbyales</taxon>
        <taxon>Leptolyngbyaceae</taxon>
        <taxon>Phormidesmis</taxon>
    </lineage>
</organism>
<evidence type="ECO:0000256" key="2">
    <source>
        <dbReference type="ARBA" id="ARBA00004754"/>
    </source>
</evidence>
<dbReference type="UniPathway" id="UPA00394">
    <property type="reaction ID" value="UER00652"/>
</dbReference>
<evidence type="ECO:0000259" key="7">
    <source>
        <dbReference type="Pfam" id="PF09349"/>
    </source>
</evidence>
<keyword evidence="4" id="KW-0659">Purine metabolism</keyword>
<dbReference type="Proteomes" id="UP000050465">
    <property type="component" value="Unassembled WGS sequence"/>
</dbReference>
<dbReference type="PANTHER" id="PTHR43466">
    <property type="entry name" value="2-OXO-4-HYDROXY-4-CARBOXY-5-UREIDOIMIDAZOLINE DECARBOXYLASE-RELATED"/>
    <property type="match status" value="1"/>
</dbReference>
<dbReference type="Gene3D" id="1.10.3330.10">
    <property type="entry name" value="Oxo-4-hydroxy-4-carboxy-5-ureidoimidazoline decarboxylase"/>
    <property type="match status" value="1"/>
</dbReference>
<dbReference type="EC" id="4.1.1.97" evidence="3"/>
<protein>
    <recommendedName>
        <fullName evidence="3">2-oxo-4-hydroxy-4-carboxy-5-ureidoimidazoline decarboxylase</fullName>
        <ecNumber evidence="3">4.1.1.97</ecNumber>
    </recommendedName>
</protein>
<comment type="catalytic activity">
    <reaction evidence="1">
        <text>5-hydroxy-2-oxo-4-ureido-2,5-dihydro-1H-imidazole-5-carboxylate + H(+) = (S)-allantoin + CO2</text>
        <dbReference type="Rhea" id="RHEA:26301"/>
        <dbReference type="ChEBI" id="CHEBI:15378"/>
        <dbReference type="ChEBI" id="CHEBI:15678"/>
        <dbReference type="ChEBI" id="CHEBI:16526"/>
        <dbReference type="ChEBI" id="CHEBI:58639"/>
        <dbReference type="EC" id="4.1.1.97"/>
    </reaction>
</comment>
<name>A0A0P7YZA1_9CYAN</name>
<dbReference type="GO" id="GO:0019628">
    <property type="term" value="P:urate catabolic process"/>
    <property type="evidence" value="ECO:0007669"/>
    <property type="project" value="UniProtKB-UniPathway"/>
</dbReference>
<dbReference type="PANTHER" id="PTHR43466:SF1">
    <property type="entry name" value="2-OXO-4-HYDROXY-4-CARBOXY-5-UREIDOIMIDAZOLINE DECARBOXYLASE-RELATED"/>
    <property type="match status" value="1"/>
</dbReference>
<sequence>MPYSISDINQMSQSAFVEAFGAVFEETPDIAAQAWQARPFSNVSALHAAMVAVVNSWTPAEQLKLIAAHPDLGSRVQMAAASVQEQSGAGLSQLSADDYARFQRLNDAYKEKFGFPFVMAVKGCDKETILQAFETRQQNDISQEREKSLSEIFRIARFRLDDLLKAE</sequence>
<proteinExistence type="predicted"/>
<dbReference type="InterPro" id="IPR036778">
    <property type="entry name" value="OHCU_decarboxylase_sf"/>
</dbReference>
<evidence type="ECO:0000313" key="8">
    <source>
        <dbReference type="EMBL" id="KPQ36665.1"/>
    </source>
</evidence>
<dbReference type="NCBIfam" id="TIGR03164">
    <property type="entry name" value="UHCUDC"/>
    <property type="match status" value="1"/>
</dbReference>
<evidence type="ECO:0000256" key="4">
    <source>
        <dbReference type="ARBA" id="ARBA00022631"/>
    </source>
</evidence>
<dbReference type="InterPro" id="IPR018020">
    <property type="entry name" value="OHCU_decarboxylase"/>
</dbReference>
<dbReference type="Pfam" id="PF09349">
    <property type="entry name" value="OHCU_decarbox"/>
    <property type="match status" value="1"/>
</dbReference>
<reference evidence="8 9" key="1">
    <citation type="submission" date="2015-09" db="EMBL/GenBank/DDBJ databases">
        <title>Identification and resolution of microdiversity through metagenomic sequencing of parallel consortia.</title>
        <authorList>
            <person name="Nelson W.C."/>
            <person name="Romine M.F."/>
            <person name="Lindemann S.R."/>
        </authorList>
    </citation>
    <scope>NUCLEOTIDE SEQUENCE [LARGE SCALE GENOMIC DNA]</scope>
    <source>
        <strain evidence="8">Ana</strain>
    </source>
</reference>